<gene>
    <name evidence="8" type="ORF">IC761_07150</name>
</gene>
<evidence type="ECO:0000256" key="5">
    <source>
        <dbReference type="PIRSR" id="PIRSR000097-2"/>
    </source>
</evidence>
<dbReference type="PRINTS" id="PR00069">
    <property type="entry name" value="ALDKETRDTASE"/>
</dbReference>
<protein>
    <submittedName>
        <fullName evidence="8">Aldo/keto reductase</fullName>
    </submittedName>
</protein>
<dbReference type="Gene3D" id="3.20.20.100">
    <property type="entry name" value="NADP-dependent oxidoreductase domain"/>
    <property type="match status" value="1"/>
</dbReference>
<proteinExistence type="inferred from homology"/>
<dbReference type="Pfam" id="PF00248">
    <property type="entry name" value="Aldo_ket_red"/>
    <property type="match status" value="1"/>
</dbReference>
<dbReference type="PIRSF" id="PIRSF000097">
    <property type="entry name" value="AKR"/>
    <property type="match status" value="1"/>
</dbReference>
<evidence type="ECO:0000313" key="9">
    <source>
        <dbReference type="Proteomes" id="UP000594621"/>
    </source>
</evidence>
<dbReference type="EMBL" id="CP061379">
    <property type="protein sequence ID" value="QPF93040.1"/>
    <property type="molecule type" value="Genomic_DNA"/>
</dbReference>
<feature type="active site" description="Proton donor" evidence="4">
    <location>
        <position position="57"/>
    </location>
</feature>
<dbReference type="PANTHER" id="PTHR43827:SF3">
    <property type="entry name" value="NADP-DEPENDENT OXIDOREDUCTASE DOMAIN-CONTAINING PROTEIN"/>
    <property type="match status" value="1"/>
</dbReference>
<dbReference type="InterPro" id="IPR036812">
    <property type="entry name" value="NAD(P)_OxRdtase_dom_sf"/>
</dbReference>
<dbReference type="GO" id="GO:0016616">
    <property type="term" value="F:oxidoreductase activity, acting on the CH-OH group of donors, NAD or NADP as acceptor"/>
    <property type="evidence" value="ECO:0007669"/>
    <property type="project" value="UniProtKB-ARBA"/>
</dbReference>
<evidence type="ECO:0000259" key="7">
    <source>
        <dbReference type="Pfam" id="PF00248"/>
    </source>
</evidence>
<evidence type="ECO:0000256" key="2">
    <source>
        <dbReference type="ARBA" id="ARBA00022857"/>
    </source>
</evidence>
<keyword evidence="2" id="KW-0521">NADP</keyword>
<keyword evidence="3" id="KW-0560">Oxidoreductase</keyword>
<dbReference type="KEGG" id="bcou:IC761_07150"/>
<reference evidence="8 9" key="1">
    <citation type="submission" date="2020-09" db="EMBL/GenBank/DDBJ databases">
        <title>Complete genomes of bradyrhizobia occurring on native shrubby legumes in Australia.</title>
        <authorList>
            <person name="Lafay B."/>
        </authorList>
    </citation>
    <scope>NUCLEOTIDE SEQUENCE [LARGE SCALE GENOMIC DNA]</scope>
    <source>
        <strain evidence="8 9">BDV5040</strain>
    </source>
</reference>
<dbReference type="InterPro" id="IPR023210">
    <property type="entry name" value="NADP_OxRdtase_dom"/>
</dbReference>
<dbReference type="RefSeq" id="WP_195802559.1">
    <property type="nucleotide sequence ID" value="NZ_CP061379.1"/>
</dbReference>
<evidence type="ECO:0000256" key="6">
    <source>
        <dbReference type="PIRSR" id="PIRSR000097-3"/>
    </source>
</evidence>
<comment type="similarity">
    <text evidence="1">Belongs to the aldo/keto reductase family.</text>
</comment>
<evidence type="ECO:0000256" key="1">
    <source>
        <dbReference type="ARBA" id="ARBA00007905"/>
    </source>
</evidence>
<feature type="site" description="Lowers pKa of active site Tyr" evidence="6">
    <location>
        <position position="82"/>
    </location>
</feature>
<dbReference type="AlphaFoldDB" id="A0A7S9H1R3"/>
<feature type="domain" description="NADP-dependent oxidoreductase" evidence="7">
    <location>
        <begin position="35"/>
        <end position="267"/>
    </location>
</feature>
<sequence length="288" mass="31239">MSGEAITRPRASSRAASAAMLPSVGLGTRLLLGDQCANVVHTAIDIGYRYVDTSPSYGNEDAVGRGVRLSGIDRHDMFVTTKVERDDLRPERLLNSVQRSIDVLGLGWIDLLLIHWPNAEVPFSETFSAMRALQQSGVVSHVGVANFPIAMLDEAMAAANQAGTELFANQIEVHPSLPQPRLVSACIARGVRPIAYSPMGREDLGHAAVLGVAGRIGRTPAQVILRWHIQRAVLPAPIPDTGEPRQIASQFDLFDFELSEDDMAVLSAVGPEKRYFSPAWAPAWDPQD</sequence>
<dbReference type="PANTHER" id="PTHR43827">
    <property type="entry name" value="2,5-DIKETO-D-GLUCONIC ACID REDUCTASE"/>
    <property type="match status" value="1"/>
</dbReference>
<evidence type="ECO:0000256" key="4">
    <source>
        <dbReference type="PIRSR" id="PIRSR000097-1"/>
    </source>
</evidence>
<feature type="binding site" evidence="5">
    <location>
        <position position="115"/>
    </location>
    <ligand>
        <name>substrate</name>
    </ligand>
</feature>
<name>A0A7S9H1R3_9BRAD</name>
<dbReference type="Proteomes" id="UP000594621">
    <property type="component" value="Chromosome"/>
</dbReference>
<keyword evidence="9" id="KW-1185">Reference proteome</keyword>
<dbReference type="SUPFAM" id="SSF51430">
    <property type="entry name" value="NAD(P)-linked oxidoreductase"/>
    <property type="match status" value="1"/>
</dbReference>
<dbReference type="InterPro" id="IPR020471">
    <property type="entry name" value="AKR"/>
</dbReference>
<evidence type="ECO:0000256" key="3">
    <source>
        <dbReference type="ARBA" id="ARBA00023002"/>
    </source>
</evidence>
<accession>A0A7S9H1R3</accession>
<organism evidence="8 9">
    <name type="scientific">Bradyrhizobium commune</name>
    <dbReference type="NCBI Taxonomy" id="83627"/>
    <lineage>
        <taxon>Bacteria</taxon>
        <taxon>Pseudomonadati</taxon>
        <taxon>Pseudomonadota</taxon>
        <taxon>Alphaproteobacteria</taxon>
        <taxon>Hyphomicrobiales</taxon>
        <taxon>Nitrobacteraceae</taxon>
        <taxon>Bradyrhizobium</taxon>
    </lineage>
</organism>
<evidence type="ECO:0000313" key="8">
    <source>
        <dbReference type="EMBL" id="QPF93040.1"/>
    </source>
</evidence>